<evidence type="ECO:0000313" key="2">
    <source>
        <dbReference type="EMBL" id="OEJ89965.1"/>
    </source>
</evidence>
<feature type="chain" id="PRO_5009184866" evidence="1">
    <location>
        <begin position="22"/>
        <end position="225"/>
    </location>
</feature>
<accession>A0A1E5RST1</accession>
<name>A0A1E5RST1_9ASCO</name>
<dbReference type="PROSITE" id="PS50890">
    <property type="entry name" value="PUA"/>
    <property type="match status" value="1"/>
</dbReference>
<feature type="signal peptide" evidence="1">
    <location>
        <begin position="1"/>
        <end position="21"/>
    </location>
</feature>
<gene>
    <name evidence="2" type="ORF">AWRI3578_g1397</name>
</gene>
<evidence type="ECO:0000256" key="1">
    <source>
        <dbReference type="SAM" id="SignalP"/>
    </source>
</evidence>
<evidence type="ECO:0000313" key="3">
    <source>
        <dbReference type="Proteomes" id="UP000095605"/>
    </source>
</evidence>
<comment type="caution">
    <text evidence="2">The sequence shown here is derived from an EMBL/GenBank/DDBJ whole genome shotgun (WGS) entry which is preliminary data.</text>
</comment>
<dbReference type="Proteomes" id="UP000095605">
    <property type="component" value="Unassembled WGS sequence"/>
</dbReference>
<keyword evidence="3" id="KW-1185">Reference proteome</keyword>
<organism evidence="2 3">
    <name type="scientific">Hanseniaspora opuntiae</name>
    <dbReference type="NCBI Taxonomy" id="211096"/>
    <lineage>
        <taxon>Eukaryota</taxon>
        <taxon>Fungi</taxon>
        <taxon>Dikarya</taxon>
        <taxon>Ascomycota</taxon>
        <taxon>Saccharomycotina</taxon>
        <taxon>Saccharomycetes</taxon>
        <taxon>Saccharomycodales</taxon>
        <taxon>Saccharomycodaceae</taxon>
        <taxon>Hanseniaspora</taxon>
    </lineage>
</organism>
<keyword evidence="1" id="KW-0732">Signal</keyword>
<dbReference type="OrthoDB" id="3973043at2759"/>
<dbReference type="AlphaFoldDB" id="A0A1E5RST1"/>
<sequence>MQIITFVTILTVLLNINTAYSINRSDANITGNANVSSNSLLANATGLGNTTASLLPESSVSPLYSNSTAYAPAALNGSSAVKNTTTVAPAYPKYSTLAGTAVTRAANTSNAHVSITAATAPLTGNSSLTVNSSVDIASMQKYPPTDAQQSAALESVVSKEKRDVGKAVFSSPKLIKLSEKSIEVALEKVYQKYPSLKGKINASDVTPNEDIFISVNGIGFTNNNE</sequence>
<dbReference type="EMBL" id="LPNL01000003">
    <property type="protein sequence ID" value="OEJ89965.1"/>
    <property type="molecule type" value="Genomic_DNA"/>
</dbReference>
<reference evidence="3" key="1">
    <citation type="journal article" date="2016" name="Genome Announc.">
        <title>Genome sequences of three species of Hanseniaspora isolated from spontaneous wine fermentations.</title>
        <authorList>
            <person name="Sternes P.R."/>
            <person name="Lee D."/>
            <person name="Kutyna D.R."/>
            <person name="Borneman A.R."/>
        </authorList>
    </citation>
    <scope>NUCLEOTIDE SEQUENCE [LARGE SCALE GENOMIC DNA]</scope>
    <source>
        <strain evidence="3">AWRI3578</strain>
    </source>
</reference>
<protein>
    <submittedName>
        <fullName evidence="2">Uncharacterized protein</fullName>
    </submittedName>
</protein>
<proteinExistence type="predicted"/>